<dbReference type="PANTHER" id="PTHR10900">
    <property type="entry name" value="PERIOSTIN-RELATED"/>
    <property type="match status" value="1"/>
</dbReference>
<evidence type="ECO:0000313" key="4">
    <source>
        <dbReference type="Proteomes" id="UP000249354"/>
    </source>
</evidence>
<dbReference type="EMBL" id="QBMC01000144">
    <property type="protein sequence ID" value="PZO12622.1"/>
    <property type="molecule type" value="Genomic_DNA"/>
</dbReference>
<feature type="domain" description="FAS1" evidence="2">
    <location>
        <begin position="36"/>
        <end position="166"/>
    </location>
</feature>
<dbReference type="Proteomes" id="UP000249354">
    <property type="component" value="Unassembled WGS sequence"/>
</dbReference>
<feature type="compositionally biased region" description="Pro residues" evidence="1">
    <location>
        <begin position="216"/>
        <end position="234"/>
    </location>
</feature>
<dbReference type="GO" id="GO:0005615">
    <property type="term" value="C:extracellular space"/>
    <property type="evidence" value="ECO:0007669"/>
    <property type="project" value="TreeGrafter"/>
</dbReference>
<evidence type="ECO:0000259" key="2">
    <source>
        <dbReference type="PROSITE" id="PS50213"/>
    </source>
</evidence>
<evidence type="ECO:0000313" key="3">
    <source>
        <dbReference type="EMBL" id="PZO12622.1"/>
    </source>
</evidence>
<sequence>MTALPAGASVLVEPGIRRGGEVAPRSEEVSEPNSATQDIVGVASSNSEFSTLVTAIQAANLVEILSGEGPYTVFAPTNAAFSALPAGVLDTLLMPENRDLLVQLLYNHIAYGNVTSDQLLSGSLATFDGNVDITVMPDGVMVDGANVAIADVPATNGVIHAVDQVLLPTGFESALQARMNSGSSSNATSSSSGDSSSQTTTLQETTIDRSVAPTPVEAPTPTAAPEPTPQPAPEPAATEEPVRGLW</sequence>
<dbReference type="FunFam" id="2.30.180.10:FF:000032">
    <property type="entry name" value="Fasciclin domain-containing protein, putative"/>
    <property type="match status" value="1"/>
</dbReference>
<evidence type="ECO:0000256" key="1">
    <source>
        <dbReference type="SAM" id="MobiDB-lite"/>
    </source>
</evidence>
<accession>A0A2W4TUT0</accession>
<name>A0A2W4TUT0_9CYAN</name>
<dbReference type="Gene3D" id="2.30.180.10">
    <property type="entry name" value="FAS1 domain"/>
    <property type="match status" value="1"/>
</dbReference>
<dbReference type="AlphaFoldDB" id="A0A2W4TUT0"/>
<dbReference type="InterPro" id="IPR000782">
    <property type="entry name" value="FAS1_domain"/>
</dbReference>
<protein>
    <recommendedName>
        <fullName evidence="2">FAS1 domain-containing protein</fullName>
    </recommendedName>
</protein>
<dbReference type="Pfam" id="PF02469">
    <property type="entry name" value="Fasciclin"/>
    <property type="match status" value="1"/>
</dbReference>
<comment type="caution">
    <text evidence="3">The sequence shown here is derived from an EMBL/GenBank/DDBJ whole genome shotgun (WGS) entry which is preliminary data.</text>
</comment>
<dbReference type="InterPro" id="IPR036378">
    <property type="entry name" value="FAS1_dom_sf"/>
</dbReference>
<organism evidence="3 4">
    <name type="scientific">Leptolyngbya foveolarum</name>
    <dbReference type="NCBI Taxonomy" id="47253"/>
    <lineage>
        <taxon>Bacteria</taxon>
        <taxon>Bacillati</taxon>
        <taxon>Cyanobacteriota</taxon>
        <taxon>Cyanophyceae</taxon>
        <taxon>Leptolyngbyales</taxon>
        <taxon>Leptolyngbyaceae</taxon>
        <taxon>Leptolyngbya group</taxon>
        <taxon>Leptolyngbya</taxon>
    </lineage>
</organism>
<feature type="compositionally biased region" description="Low complexity" evidence="1">
    <location>
        <begin position="181"/>
        <end position="215"/>
    </location>
</feature>
<proteinExistence type="predicted"/>
<gene>
    <name evidence="3" type="ORF">DCF25_17330</name>
</gene>
<feature type="region of interest" description="Disordered" evidence="1">
    <location>
        <begin position="178"/>
        <end position="246"/>
    </location>
</feature>
<dbReference type="PROSITE" id="PS50213">
    <property type="entry name" value="FAS1"/>
    <property type="match status" value="1"/>
</dbReference>
<dbReference type="SUPFAM" id="SSF82153">
    <property type="entry name" value="FAS1 domain"/>
    <property type="match status" value="1"/>
</dbReference>
<dbReference type="InterPro" id="IPR050904">
    <property type="entry name" value="Adhesion/Biosynth-related"/>
</dbReference>
<dbReference type="PANTHER" id="PTHR10900:SF77">
    <property type="entry name" value="FI19380P1"/>
    <property type="match status" value="1"/>
</dbReference>
<reference evidence="4" key="1">
    <citation type="submission" date="2018-04" db="EMBL/GenBank/DDBJ databases">
        <authorList>
            <person name="Cornet L."/>
        </authorList>
    </citation>
    <scope>NUCLEOTIDE SEQUENCE [LARGE SCALE GENOMIC DNA]</scope>
</reference>
<reference evidence="3 4" key="2">
    <citation type="submission" date="2018-06" db="EMBL/GenBank/DDBJ databases">
        <title>Metagenomic assembly of (sub)arctic Cyanobacteria and their associated microbiome from non-axenic cultures.</title>
        <authorList>
            <person name="Baurain D."/>
        </authorList>
    </citation>
    <scope>NUCLEOTIDE SEQUENCE [LARGE SCALE GENOMIC DNA]</scope>
    <source>
        <strain evidence="3">ULC129bin1</strain>
    </source>
</reference>
<dbReference type="SMART" id="SM00554">
    <property type="entry name" value="FAS1"/>
    <property type="match status" value="1"/>
</dbReference>